<evidence type="ECO:0000313" key="2">
    <source>
        <dbReference type="EMBL" id="HCC42317.1"/>
    </source>
</evidence>
<keyword evidence="1" id="KW-0812">Transmembrane</keyword>
<protein>
    <recommendedName>
        <fullName evidence="4">YtxH domain-containing protein</fullName>
    </recommendedName>
</protein>
<dbReference type="PANTHER" id="PTHR35792:SF1">
    <property type="entry name" value="SLL0268 PROTEIN"/>
    <property type="match status" value="1"/>
</dbReference>
<dbReference type="AlphaFoldDB" id="A0A3D0ZPU8"/>
<name>A0A3D0ZPU8_UNCKA</name>
<dbReference type="Proteomes" id="UP000263336">
    <property type="component" value="Unassembled WGS sequence"/>
</dbReference>
<evidence type="ECO:0008006" key="4">
    <source>
        <dbReference type="Google" id="ProtNLM"/>
    </source>
</evidence>
<gene>
    <name evidence="2" type="ORF">DEP93_02505</name>
</gene>
<dbReference type="InterPro" id="IPR024623">
    <property type="entry name" value="YtxH"/>
</dbReference>
<accession>A0A3D0ZPU8</accession>
<reference evidence="2 3" key="1">
    <citation type="journal article" date="2018" name="Nat. Biotechnol.">
        <title>A standardized bacterial taxonomy based on genome phylogeny substantially revises the tree of life.</title>
        <authorList>
            <person name="Parks D.H."/>
            <person name="Chuvochina M."/>
            <person name="Waite D.W."/>
            <person name="Rinke C."/>
            <person name="Skarshewski A."/>
            <person name="Chaumeil P.A."/>
            <person name="Hugenholtz P."/>
        </authorList>
    </citation>
    <scope>NUCLEOTIDE SEQUENCE [LARGE SCALE GENOMIC DNA]</scope>
    <source>
        <strain evidence="2">UBA11701</strain>
    </source>
</reference>
<keyword evidence="1" id="KW-1133">Transmembrane helix</keyword>
<dbReference type="EMBL" id="DOZN01000017">
    <property type="protein sequence ID" value="HCC42317.1"/>
    <property type="molecule type" value="Genomic_DNA"/>
</dbReference>
<dbReference type="PANTHER" id="PTHR35792">
    <property type="entry name" value="GENERAL STRESS PROTEIN"/>
    <property type="match status" value="1"/>
</dbReference>
<dbReference type="Pfam" id="PF12732">
    <property type="entry name" value="YtxH"/>
    <property type="match status" value="1"/>
</dbReference>
<proteinExistence type="predicted"/>
<feature type="transmembrane region" description="Helical" evidence="1">
    <location>
        <begin position="65"/>
        <end position="84"/>
    </location>
</feature>
<sequence length="158" mass="17647">MPTKPSGMSDISPVLSEDLLLLQPGFLKTSPGEQKHSNLSVVFLIKMRRNNMCEHHQGHDNPKSFVKGAFLGALVGAVLGVLFAPESGEKTRKKLKDKSGELVEKGLEAVEQAADKVEEVKDLVEPYKERAEEFIHDTEERAKEEADNIKKRYFKGTK</sequence>
<evidence type="ECO:0000313" key="3">
    <source>
        <dbReference type="Proteomes" id="UP000263336"/>
    </source>
</evidence>
<dbReference type="InterPro" id="IPR052928">
    <property type="entry name" value="Desiccation-related_membrane"/>
</dbReference>
<comment type="caution">
    <text evidence="2">The sequence shown here is derived from an EMBL/GenBank/DDBJ whole genome shotgun (WGS) entry which is preliminary data.</text>
</comment>
<organism evidence="2 3">
    <name type="scientific">candidate division WWE3 bacterium</name>
    <dbReference type="NCBI Taxonomy" id="2053526"/>
    <lineage>
        <taxon>Bacteria</taxon>
        <taxon>Katanobacteria</taxon>
    </lineage>
</organism>
<evidence type="ECO:0000256" key="1">
    <source>
        <dbReference type="SAM" id="Phobius"/>
    </source>
</evidence>
<keyword evidence="1" id="KW-0472">Membrane</keyword>